<dbReference type="RefSeq" id="WP_413262496.1">
    <property type="nucleotide sequence ID" value="NZ_JBHFNR010000053.1"/>
</dbReference>
<evidence type="ECO:0000313" key="2">
    <source>
        <dbReference type="Proteomes" id="UP001576784"/>
    </source>
</evidence>
<organism evidence="1 2">
    <name type="scientific">Floridaenema flaviceps BLCC-F50</name>
    <dbReference type="NCBI Taxonomy" id="3153642"/>
    <lineage>
        <taxon>Bacteria</taxon>
        <taxon>Bacillati</taxon>
        <taxon>Cyanobacteriota</taxon>
        <taxon>Cyanophyceae</taxon>
        <taxon>Oscillatoriophycideae</taxon>
        <taxon>Aerosakkonematales</taxon>
        <taxon>Aerosakkonemataceae</taxon>
        <taxon>Floridanema</taxon>
        <taxon>Floridanema flaviceps</taxon>
    </lineage>
</organism>
<keyword evidence="2" id="KW-1185">Reference proteome</keyword>
<evidence type="ECO:0000313" key="1">
    <source>
        <dbReference type="EMBL" id="MFB2892829.1"/>
    </source>
</evidence>
<accession>A0ABV4XMA5</accession>
<protein>
    <submittedName>
        <fullName evidence="1">Uncharacterized protein</fullName>
    </submittedName>
</protein>
<comment type="caution">
    <text evidence="1">The sequence shown here is derived from an EMBL/GenBank/DDBJ whole genome shotgun (WGS) entry which is preliminary data.</text>
</comment>
<dbReference type="Proteomes" id="UP001576784">
    <property type="component" value="Unassembled WGS sequence"/>
</dbReference>
<proteinExistence type="predicted"/>
<dbReference type="EMBL" id="JBHFNR010000053">
    <property type="protein sequence ID" value="MFB2892829.1"/>
    <property type="molecule type" value="Genomic_DNA"/>
</dbReference>
<gene>
    <name evidence="1" type="ORF">ACE1CI_07785</name>
</gene>
<sequence>MTQQPPLPDPEKVKQTVARMREVCRQFDNVNLALDELIAQIEADIRNSPLTAYRLGKMKPVIKSDQV</sequence>
<name>A0ABV4XMA5_9CYAN</name>
<reference evidence="1 2" key="1">
    <citation type="submission" date="2024-09" db="EMBL/GenBank/DDBJ databases">
        <title>Floridaenema gen nov. (Aerosakkonemataceae, Aerosakkonematales ord. nov., Cyanobacteria) from benthic tropical and subtropical fresh waters, with the description of four new species.</title>
        <authorList>
            <person name="Moretto J.A."/>
            <person name="Berthold D.E."/>
            <person name="Lefler F.W."/>
            <person name="Huang I.-S."/>
            <person name="Laughinghouse H. IV."/>
        </authorList>
    </citation>
    <scope>NUCLEOTIDE SEQUENCE [LARGE SCALE GENOMIC DNA]</scope>
    <source>
        <strain evidence="1 2">BLCC-F50</strain>
    </source>
</reference>